<feature type="transmembrane region" description="Helical" evidence="8">
    <location>
        <begin position="366"/>
        <end position="391"/>
    </location>
</feature>
<dbReference type="GO" id="GO:0005436">
    <property type="term" value="F:sodium:phosphate symporter activity"/>
    <property type="evidence" value="ECO:0007669"/>
    <property type="project" value="UniProtKB-ARBA"/>
</dbReference>
<proteinExistence type="inferred from homology"/>
<keyword evidence="4 8" id="KW-0812">Transmembrane</keyword>
<dbReference type="PANTHER" id="PTHR10010">
    <property type="entry name" value="SOLUTE CARRIER FAMILY 34 SODIUM PHOSPHATE , MEMBER 2-RELATED"/>
    <property type="match status" value="1"/>
</dbReference>
<dbReference type="Pfam" id="PF02690">
    <property type="entry name" value="Na_Pi_cotrans"/>
    <property type="match status" value="2"/>
</dbReference>
<feature type="region of interest" description="Disordered" evidence="7">
    <location>
        <begin position="1"/>
        <end position="56"/>
    </location>
</feature>
<evidence type="ECO:0000256" key="7">
    <source>
        <dbReference type="SAM" id="MobiDB-lite"/>
    </source>
</evidence>
<evidence type="ECO:0000256" key="2">
    <source>
        <dbReference type="ARBA" id="ARBA00005808"/>
    </source>
</evidence>
<dbReference type="NCBIfam" id="TIGR01013">
    <property type="entry name" value="2a58"/>
    <property type="match status" value="1"/>
</dbReference>
<evidence type="ECO:0000256" key="5">
    <source>
        <dbReference type="ARBA" id="ARBA00022989"/>
    </source>
</evidence>
<dbReference type="GO" id="GO:0016324">
    <property type="term" value="C:apical plasma membrane"/>
    <property type="evidence" value="ECO:0007669"/>
    <property type="project" value="UniProtKB-SubCell"/>
</dbReference>
<feature type="transmembrane region" description="Helical" evidence="8">
    <location>
        <begin position="411"/>
        <end position="431"/>
    </location>
</feature>
<keyword evidence="3" id="KW-1003">Cell membrane</keyword>
<evidence type="ECO:0000256" key="1">
    <source>
        <dbReference type="ARBA" id="ARBA00004424"/>
    </source>
</evidence>
<feature type="transmembrane region" description="Helical" evidence="8">
    <location>
        <begin position="113"/>
        <end position="131"/>
    </location>
</feature>
<evidence type="ECO:0000256" key="3">
    <source>
        <dbReference type="ARBA" id="ARBA00022475"/>
    </source>
</evidence>
<accession>A0ABD3WI39</accession>
<reference evidence="9 10" key="1">
    <citation type="submission" date="2024-11" db="EMBL/GenBank/DDBJ databases">
        <title>Chromosome-level genome assembly of the freshwater bivalve Anodonta woodiana.</title>
        <authorList>
            <person name="Chen X."/>
        </authorList>
    </citation>
    <scope>NUCLEOTIDE SEQUENCE [LARGE SCALE GENOMIC DNA]</scope>
    <source>
        <strain evidence="9">MN2024</strain>
        <tissue evidence="9">Gills</tissue>
    </source>
</reference>
<feature type="transmembrane region" description="Helical" evidence="8">
    <location>
        <begin position="234"/>
        <end position="253"/>
    </location>
</feature>
<evidence type="ECO:0000313" key="10">
    <source>
        <dbReference type="Proteomes" id="UP001634394"/>
    </source>
</evidence>
<dbReference type="InterPro" id="IPR003841">
    <property type="entry name" value="Na/Pi_transpt"/>
</dbReference>
<dbReference type="Proteomes" id="UP001634394">
    <property type="component" value="Unassembled WGS sequence"/>
</dbReference>
<sequence length="652" mass="71639">MTKHESELGGTRENTLVSKQGQVNRAFENDVEVTNRNGIGTDPANEGSTKKDTTEMVPVTSKQRQLDGSATCSIEEAEDPWALPDLQVDFTPFSELTTCGKFIRIFWHYIGKFLLLLGLLYLFICSLGFLGDAFKLLGGKAAGEVFRDNTILANPVAGVMIGVLATVLLQSSSTTTSIVVSMVAEKILTVTVAVPIIMGSNIGTSVTNTIVSLGQITDKNDFRRAFAGATVHDMFNWLTVIVLLPLEIATGYLERFSKAAVDSMDLNKEKGTDQDFLQKITKPFTSLIIQIDKDVIEKIALGKENSTDSIIKHCCDKTTFYTNQTRQVDINGTITTEWFQQNECKQKCLFLFEHISNSWSDTAIGAILLILSLGILCCCLVGIVKILHSLLKGQMAVVIRKFVNASFPGTFFGYITGYLALIIGAGFTILVQSSSVFTSSLTPLVGMGVISLERMYPLTLGSNIGTTTTGILAALAQDSDKVANALQVAFCHLFFNISGIALFYPLPFFRPPIKLAKFLGTETAKYRWFALAYLVLMFFLMPAACFALSSISWIALAAVMIPFSALFLIVFAIKLIQSKKPSLLPKKLRNWKLLPEFLRSLAPYDRCFMRATGNCACCRKLGCCKGIYMEEEVRMNDEGSSNANSMTKDSRI</sequence>
<feature type="transmembrane region" description="Helical" evidence="8">
    <location>
        <begin position="555"/>
        <end position="576"/>
    </location>
</feature>
<dbReference type="NCBIfam" id="NF037997">
    <property type="entry name" value="Na_Pi_symport"/>
    <property type="match status" value="1"/>
</dbReference>
<evidence type="ECO:0000256" key="4">
    <source>
        <dbReference type="ARBA" id="ARBA00022692"/>
    </source>
</evidence>
<keyword evidence="6 8" id="KW-0472">Membrane</keyword>
<evidence type="ECO:0000256" key="6">
    <source>
        <dbReference type="ARBA" id="ARBA00023136"/>
    </source>
</evidence>
<comment type="subcellular location">
    <subcellularLocation>
        <location evidence="1">Apical cell membrane</location>
        <topology evidence="1">Multi-pass membrane protein</topology>
    </subcellularLocation>
</comment>
<evidence type="ECO:0000256" key="8">
    <source>
        <dbReference type="SAM" id="Phobius"/>
    </source>
</evidence>
<organism evidence="9 10">
    <name type="scientific">Sinanodonta woodiana</name>
    <name type="common">Chinese pond mussel</name>
    <name type="synonym">Anodonta woodiana</name>
    <dbReference type="NCBI Taxonomy" id="1069815"/>
    <lineage>
        <taxon>Eukaryota</taxon>
        <taxon>Metazoa</taxon>
        <taxon>Spiralia</taxon>
        <taxon>Lophotrochozoa</taxon>
        <taxon>Mollusca</taxon>
        <taxon>Bivalvia</taxon>
        <taxon>Autobranchia</taxon>
        <taxon>Heteroconchia</taxon>
        <taxon>Palaeoheterodonta</taxon>
        <taxon>Unionida</taxon>
        <taxon>Unionoidea</taxon>
        <taxon>Unionidae</taxon>
        <taxon>Unioninae</taxon>
        <taxon>Sinanodonta</taxon>
    </lineage>
</organism>
<feature type="transmembrane region" description="Helical" evidence="8">
    <location>
        <begin position="190"/>
        <end position="214"/>
    </location>
</feature>
<gene>
    <name evidence="9" type="ORF">ACJMK2_036731</name>
</gene>
<keyword evidence="10" id="KW-1185">Reference proteome</keyword>
<feature type="transmembrane region" description="Helical" evidence="8">
    <location>
        <begin position="151"/>
        <end position="169"/>
    </location>
</feature>
<keyword evidence="5 8" id="KW-1133">Transmembrane helix</keyword>
<protein>
    <submittedName>
        <fullName evidence="9">Uncharacterized protein</fullName>
    </submittedName>
</protein>
<feature type="transmembrane region" description="Helical" evidence="8">
    <location>
        <begin position="482"/>
        <end position="507"/>
    </location>
</feature>
<dbReference type="EMBL" id="JBJQND010000006">
    <property type="protein sequence ID" value="KAL3873636.1"/>
    <property type="molecule type" value="Genomic_DNA"/>
</dbReference>
<dbReference type="AlphaFoldDB" id="A0ABD3WI39"/>
<name>A0ABD3WI39_SINWO</name>
<feature type="transmembrane region" description="Helical" evidence="8">
    <location>
        <begin position="528"/>
        <end position="549"/>
    </location>
</feature>
<dbReference type="PANTHER" id="PTHR10010:SF46">
    <property type="entry name" value="SODIUM-DEPENDENT PHOSPHATE TRANSPORT PROTEIN 2B"/>
    <property type="match status" value="1"/>
</dbReference>
<comment type="caution">
    <text evidence="9">The sequence shown here is derived from an EMBL/GenBank/DDBJ whole genome shotgun (WGS) entry which is preliminary data.</text>
</comment>
<feature type="compositionally biased region" description="Polar residues" evidence="7">
    <location>
        <begin position="12"/>
        <end position="23"/>
    </location>
</feature>
<comment type="similarity">
    <text evidence="2">Belongs to the SLC34A transporter family.</text>
</comment>
<evidence type="ECO:0000313" key="9">
    <source>
        <dbReference type="EMBL" id="KAL3873636.1"/>
    </source>
</evidence>